<dbReference type="CDD" id="cd02440">
    <property type="entry name" value="AdoMet_MTases"/>
    <property type="match status" value="1"/>
</dbReference>
<organism evidence="2 3">
    <name type="scientific">Chryseobacterium vrystaatense</name>
    <dbReference type="NCBI Taxonomy" id="307480"/>
    <lineage>
        <taxon>Bacteria</taxon>
        <taxon>Pseudomonadati</taxon>
        <taxon>Bacteroidota</taxon>
        <taxon>Flavobacteriia</taxon>
        <taxon>Flavobacteriales</taxon>
        <taxon>Weeksellaceae</taxon>
        <taxon>Chryseobacterium group</taxon>
        <taxon>Chryseobacterium</taxon>
    </lineage>
</organism>
<evidence type="ECO:0000259" key="1">
    <source>
        <dbReference type="Pfam" id="PF13649"/>
    </source>
</evidence>
<dbReference type="Pfam" id="PF13649">
    <property type="entry name" value="Methyltransf_25"/>
    <property type="match status" value="1"/>
</dbReference>
<dbReference type="InterPro" id="IPR041698">
    <property type="entry name" value="Methyltransf_25"/>
</dbReference>
<accession>A0A1M5DP99</accession>
<dbReference type="RefSeq" id="WP_223878153.1">
    <property type="nucleotide sequence ID" value="NZ_FQVE01000003.1"/>
</dbReference>
<gene>
    <name evidence="2" type="ORF">SAMN02787073_2673</name>
</gene>
<dbReference type="Proteomes" id="UP000184108">
    <property type="component" value="Unassembled WGS sequence"/>
</dbReference>
<dbReference type="GO" id="GO:0032259">
    <property type="term" value="P:methylation"/>
    <property type="evidence" value="ECO:0007669"/>
    <property type="project" value="UniProtKB-KW"/>
</dbReference>
<dbReference type="GO" id="GO:0008168">
    <property type="term" value="F:methyltransferase activity"/>
    <property type="evidence" value="ECO:0007669"/>
    <property type="project" value="UniProtKB-KW"/>
</dbReference>
<proteinExistence type="predicted"/>
<dbReference type="EMBL" id="FQVE01000003">
    <property type="protein sequence ID" value="SHF68858.1"/>
    <property type="molecule type" value="Genomic_DNA"/>
</dbReference>
<name>A0A1M5DP99_9FLAO</name>
<keyword evidence="2" id="KW-0808">Transferase</keyword>
<feature type="domain" description="Methyltransferase" evidence="1">
    <location>
        <begin position="135"/>
        <end position="226"/>
    </location>
</feature>
<evidence type="ECO:0000313" key="2">
    <source>
        <dbReference type="EMBL" id="SHF68858.1"/>
    </source>
</evidence>
<dbReference type="Gene3D" id="3.40.50.150">
    <property type="entry name" value="Vaccinia Virus protein VP39"/>
    <property type="match status" value="1"/>
</dbReference>
<sequence>MLNSLFGRIKICNVIRTYQADSLNPEQVGKTEDALKKLLPEAIITFDLKDDKKLIRIENIPFDSDLVIEKLEELKIFCSLISDDILTDNLLNTSEQMHDFWDSAFLRHQTMWGFEPANSAIYAKNFFLQNGVENVLIPGIGYGRNAGLFIDNGIEVTGIEISETAIRLAAQKYGEELIIRQGSVTEMPFESRTYQSVFCYGLLHLLTPPQRKKMIHDCYSQLEEGGWMIFAVLSKKSPNYGKGRKIADDTFEVGNGGQIFFYEDQSVQEEFNQYGFTDFIEVDEQVNVRTQKPDFRFLMIKCRKPVNNKT</sequence>
<evidence type="ECO:0000313" key="3">
    <source>
        <dbReference type="Proteomes" id="UP000184108"/>
    </source>
</evidence>
<dbReference type="SUPFAM" id="SSF53335">
    <property type="entry name" value="S-adenosyl-L-methionine-dependent methyltransferases"/>
    <property type="match status" value="1"/>
</dbReference>
<keyword evidence="2" id="KW-0489">Methyltransferase</keyword>
<reference evidence="3" key="1">
    <citation type="submission" date="2016-11" db="EMBL/GenBank/DDBJ databases">
        <authorList>
            <person name="Varghese N."/>
            <person name="Submissions S."/>
        </authorList>
    </citation>
    <scope>NUCLEOTIDE SEQUENCE [LARGE SCALE GENOMIC DNA]</scope>
    <source>
        <strain evidence="3">YR203</strain>
    </source>
</reference>
<protein>
    <submittedName>
        <fullName evidence="2">Methyltransferase domain-containing protein</fullName>
    </submittedName>
</protein>
<dbReference type="InterPro" id="IPR029063">
    <property type="entry name" value="SAM-dependent_MTases_sf"/>
</dbReference>
<dbReference type="AlphaFoldDB" id="A0A1M5DP99"/>